<proteinExistence type="predicted"/>
<dbReference type="AlphaFoldDB" id="A0A9X2BMN1"/>
<evidence type="ECO:0000313" key="3">
    <source>
        <dbReference type="Proteomes" id="UP001139260"/>
    </source>
</evidence>
<dbReference type="EMBL" id="JALNUB010000013">
    <property type="protein sequence ID" value="MCK8143227.1"/>
    <property type="molecule type" value="Genomic_DNA"/>
</dbReference>
<reference evidence="2" key="1">
    <citation type="submission" date="2022-04" db="EMBL/GenBank/DDBJ databases">
        <title>Flavobacterium pygoscelis sp. nov. isolated from Chinstrap chick (Pygoscelis antarcticus).</title>
        <authorList>
            <person name="Irgang R."/>
            <person name="Poblete-Morales M."/>
            <person name="Avendano-Herrera R."/>
        </authorList>
    </citation>
    <scope>NUCLEOTIDE SEQUENCE</scope>
    <source>
        <strain evidence="2">I-SCBP12n</strain>
    </source>
</reference>
<keyword evidence="3" id="KW-1185">Reference proteome</keyword>
<protein>
    <recommendedName>
        <fullName evidence="1">DUF6602 domain-containing protein</fullName>
    </recommendedName>
</protein>
<dbReference type="InterPro" id="IPR046537">
    <property type="entry name" value="DUF6602"/>
</dbReference>
<sequence>MTETIFKQEEKAILLSVDKAKASSNNSQTIGRNGEIPMITFLNNYLPNTLKAVSGHFMSQNSIKSPQIDIMILDARYPLIGYNTDGTVLAMAHSVLYVIEIKTNCRKNDVSKTSQNFKNIGTLVDDIWKDEKLYWKKPMFLLLAYRIVPKINIIEEAYFDYCDPSNNHFDISILRTLDNEEMGNLIHFEPTDFDEIDTNNKLYVNKNNHLLMSISERTPLADLYYSLIQSCYLILENRNYSFGDIAEHFNEYLNWSTIRKKN</sequence>
<dbReference type="RefSeq" id="WP_248429282.1">
    <property type="nucleotide sequence ID" value="NZ_JALNUB010000013.1"/>
</dbReference>
<feature type="domain" description="DUF6602" evidence="1">
    <location>
        <begin position="21"/>
        <end position="121"/>
    </location>
</feature>
<evidence type="ECO:0000259" key="1">
    <source>
        <dbReference type="Pfam" id="PF20247"/>
    </source>
</evidence>
<comment type="caution">
    <text evidence="2">The sequence shown here is derived from an EMBL/GenBank/DDBJ whole genome shotgun (WGS) entry which is preliminary data.</text>
</comment>
<evidence type="ECO:0000313" key="2">
    <source>
        <dbReference type="EMBL" id="MCK8143227.1"/>
    </source>
</evidence>
<dbReference type="Pfam" id="PF20247">
    <property type="entry name" value="DUF6602"/>
    <property type="match status" value="1"/>
</dbReference>
<gene>
    <name evidence="2" type="ORF">MW871_15155</name>
</gene>
<dbReference type="Proteomes" id="UP001139260">
    <property type="component" value="Unassembled WGS sequence"/>
</dbReference>
<name>A0A9X2BMN1_9FLAO</name>
<organism evidence="2 3">
    <name type="scientific">Flavobacterium pygoscelis</name>
    <dbReference type="NCBI Taxonomy" id="2893176"/>
    <lineage>
        <taxon>Bacteria</taxon>
        <taxon>Pseudomonadati</taxon>
        <taxon>Bacteroidota</taxon>
        <taxon>Flavobacteriia</taxon>
        <taxon>Flavobacteriales</taxon>
        <taxon>Flavobacteriaceae</taxon>
        <taxon>Flavobacterium</taxon>
    </lineage>
</organism>
<accession>A0A9X2BMN1</accession>